<dbReference type="InterPro" id="IPR021393">
    <property type="entry name" value="DUF3034"/>
</dbReference>
<reference evidence="2 3" key="1">
    <citation type="submission" date="2013-09" db="EMBL/GenBank/DDBJ databases">
        <title>Genome sequencing of Arenimonas oryziterrae.</title>
        <authorList>
            <person name="Chen F."/>
            <person name="Wang G."/>
        </authorList>
    </citation>
    <scope>NUCLEOTIDE SEQUENCE [LARGE SCALE GENOMIC DNA]</scope>
    <source>
        <strain evidence="2 3">YC6267</strain>
    </source>
</reference>
<keyword evidence="1" id="KW-0732">Signal</keyword>
<dbReference type="STRING" id="1121015.GCA_000420545_00073"/>
<comment type="caution">
    <text evidence="2">The sequence shown here is derived from an EMBL/GenBank/DDBJ whole genome shotgun (WGS) entry which is preliminary data.</text>
</comment>
<evidence type="ECO:0000313" key="3">
    <source>
        <dbReference type="Proteomes" id="UP000029385"/>
    </source>
</evidence>
<accession>A0A091B9D4</accession>
<keyword evidence="3" id="KW-1185">Reference proteome</keyword>
<proteinExistence type="predicted"/>
<dbReference type="Pfam" id="PF11231">
    <property type="entry name" value="DUF3034"/>
    <property type="match status" value="1"/>
</dbReference>
<evidence type="ECO:0000256" key="1">
    <source>
        <dbReference type="SAM" id="SignalP"/>
    </source>
</evidence>
<evidence type="ECO:0008006" key="4">
    <source>
        <dbReference type="Google" id="ProtNLM"/>
    </source>
</evidence>
<dbReference type="OrthoDB" id="9126735at2"/>
<name>A0A091B9D4_9GAMM</name>
<feature type="chain" id="PRO_5001870964" description="DUF3034 domain-containing protein" evidence="1">
    <location>
        <begin position="30"/>
        <end position="306"/>
    </location>
</feature>
<dbReference type="Proteomes" id="UP000029385">
    <property type="component" value="Unassembled WGS sequence"/>
</dbReference>
<dbReference type="EMBL" id="AVCI01000045">
    <property type="protein sequence ID" value="KFN41055.1"/>
    <property type="molecule type" value="Genomic_DNA"/>
</dbReference>
<dbReference type="AlphaFoldDB" id="A0A091B9D4"/>
<gene>
    <name evidence="2" type="ORF">N789_04000</name>
</gene>
<organism evidence="2 3">
    <name type="scientific">Arenimonas oryziterrae DSM 21050 = YC6267</name>
    <dbReference type="NCBI Taxonomy" id="1121015"/>
    <lineage>
        <taxon>Bacteria</taxon>
        <taxon>Pseudomonadati</taxon>
        <taxon>Pseudomonadota</taxon>
        <taxon>Gammaproteobacteria</taxon>
        <taxon>Lysobacterales</taxon>
        <taxon>Lysobacteraceae</taxon>
        <taxon>Arenimonas</taxon>
    </lineage>
</organism>
<evidence type="ECO:0000313" key="2">
    <source>
        <dbReference type="EMBL" id="KFN41055.1"/>
    </source>
</evidence>
<dbReference type="eggNOG" id="ENOG502Z9AA">
    <property type="taxonomic scope" value="Bacteria"/>
</dbReference>
<dbReference type="PATRIC" id="fig|1121015.4.peg.2480"/>
<feature type="signal peptide" evidence="1">
    <location>
        <begin position="1"/>
        <end position="29"/>
    </location>
</feature>
<sequence length="306" mass="32703">MSHRSDRATRPRRASLFLALCALSLPAFAQDAASEEDIGVGTSGKLLLTGGVSQLEGAAGGGLTPWAVIGGNGTRDQIGANAFYTRVTVGDYHLDDYGAMIGIRDRVEISLAQQRFDTEDVGAALGLGQGYTFQQNVLGVKVRVAGEAVLDSDSAMPQISVGLQYKKNNRSGVLAFIGAESDSGTDLYVSATKLYLGQGLLLNGTLRFTKANQIGILGFGGDRNDSYKPQLELSAAWLLSRKVAIGAEYRMKPDNLGIAKEDDWYDLFVAYAPNKNVSLTLAYADLGNIVIKDNQRGFYASLQVGF</sequence>
<dbReference type="RefSeq" id="WP_022967749.1">
    <property type="nucleotide sequence ID" value="NZ_ATVD01000001.1"/>
</dbReference>
<protein>
    <recommendedName>
        <fullName evidence="4">DUF3034 domain-containing protein</fullName>
    </recommendedName>
</protein>